<dbReference type="SMART" id="SM00724">
    <property type="entry name" value="TLC"/>
    <property type="match status" value="1"/>
</dbReference>
<name>A0A1W0E980_9MICR</name>
<comment type="similarity">
    <text evidence="2">Belongs to the sphingosine N-acyltransferase family.</text>
</comment>
<keyword evidence="10" id="KW-1185">Reference proteome</keyword>
<dbReference type="GO" id="GO:0016020">
    <property type="term" value="C:membrane"/>
    <property type="evidence" value="ECO:0007669"/>
    <property type="project" value="UniProtKB-SubCell"/>
</dbReference>
<evidence type="ECO:0000313" key="9">
    <source>
        <dbReference type="EMBL" id="OQS55815.1"/>
    </source>
</evidence>
<evidence type="ECO:0000259" key="8">
    <source>
        <dbReference type="PROSITE" id="PS50922"/>
    </source>
</evidence>
<comment type="subcellular location">
    <subcellularLocation>
        <location evidence="1">Membrane</location>
        <topology evidence="1">Multi-pass membrane protein</topology>
    </subcellularLocation>
</comment>
<feature type="domain" description="TLC" evidence="8">
    <location>
        <begin position="55"/>
        <end position="296"/>
    </location>
</feature>
<gene>
    <name evidence="9" type="primary">LAG2</name>
    <name evidence="9" type="ORF">EHP00_357</name>
</gene>
<evidence type="ECO:0000256" key="7">
    <source>
        <dbReference type="SAM" id="Phobius"/>
    </source>
</evidence>
<feature type="transmembrane region" description="Helical" evidence="7">
    <location>
        <begin position="106"/>
        <end position="124"/>
    </location>
</feature>
<dbReference type="GO" id="GO:0046513">
    <property type="term" value="P:ceramide biosynthetic process"/>
    <property type="evidence" value="ECO:0007669"/>
    <property type="project" value="InterPro"/>
</dbReference>
<keyword evidence="3 6" id="KW-0812">Transmembrane</keyword>
<dbReference type="PANTHER" id="PTHR12560:SF0">
    <property type="entry name" value="LD18904P"/>
    <property type="match status" value="1"/>
</dbReference>
<feature type="transmembrane region" description="Helical" evidence="7">
    <location>
        <begin position="226"/>
        <end position="248"/>
    </location>
</feature>
<dbReference type="GO" id="GO:0005783">
    <property type="term" value="C:endoplasmic reticulum"/>
    <property type="evidence" value="ECO:0007669"/>
    <property type="project" value="TreeGrafter"/>
</dbReference>
<evidence type="ECO:0000256" key="2">
    <source>
        <dbReference type="ARBA" id="ARBA00009808"/>
    </source>
</evidence>
<evidence type="ECO:0000256" key="3">
    <source>
        <dbReference type="ARBA" id="ARBA00022692"/>
    </source>
</evidence>
<dbReference type="InterPro" id="IPR006634">
    <property type="entry name" value="TLC-dom"/>
</dbReference>
<accession>A0A1W0E980</accession>
<organism evidence="9 10">
    <name type="scientific">Ecytonucleospora hepatopenaei</name>
    <dbReference type="NCBI Taxonomy" id="646526"/>
    <lineage>
        <taxon>Eukaryota</taxon>
        <taxon>Fungi</taxon>
        <taxon>Fungi incertae sedis</taxon>
        <taxon>Microsporidia</taxon>
        <taxon>Enterocytozoonidae</taxon>
        <taxon>Ecytonucleospora</taxon>
    </lineage>
</organism>
<proteinExistence type="inferred from homology"/>
<comment type="caution">
    <text evidence="9">The sequence shown here is derived from an EMBL/GenBank/DDBJ whole genome shotgun (WGS) entry which is preliminary data.</text>
</comment>
<feature type="transmembrane region" description="Helical" evidence="7">
    <location>
        <begin position="136"/>
        <end position="161"/>
    </location>
</feature>
<reference evidence="9 10" key="1">
    <citation type="journal article" date="2017" name="Environ. Microbiol.">
        <title>Decay of the glycolytic pathway and adaptation to intranuclear parasitism within Enterocytozoonidae microsporidia.</title>
        <authorList>
            <person name="Wiredu Boakye D."/>
            <person name="Jaroenlak P."/>
            <person name="Prachumwat A."/>
            <person name="Williams T.A."/>
            <person name="Bateman K.S."/>
            <person name="Itsathitphaisarn O."/>
            <person name="Sritunyalucksana K."/>
            <person name="Paszkiewicz K.H."/>
            <person name="Moore K.A."/>
            <person name="Stentiford G.D."/>
            <person name="Williams B.A."/>
        </authorList>
    </citation>
    <scope>NUCLEOTIDE SEQUENCE [LARGE SCALE GENOMIC DNA]</scope>
    <source>
        <strain evidence="9 10">TH1</strain>
    </source>
</reference>
<dbReference type="PANTHER" id="PTHR12560">
    <property type="entry name" value="LONGEVITY ASSURANCE FACTOR 1 LAG1"/>
    <property type="match status" value="1"/>
</dbReference>
<dbReference type="Pfam" id="PF03798">
    <property type="entry name" value="TRAM_LAG1_CLN8"/>
    <property type="match status" value="1"/>
</dbReference>
<dbReference type="GO" id="GO:0050291">
    <property type="term" value="F:sphingosine N-acyltransferase activity"/>
    <property type="evidence" value="ECO:0007669"/>
    <property type="project" value="InterPro"/>
</dbReference>
<evidence type="ECO:0000256" key="6">
    <source>
        <dbReference type="PROSITE-ProRule" id="PRU00205"/>
    </source>
</evidence>
<evidence type="ECO:0000256" key="5">
    <source>
        <dbReference type="ARBA" id="ARBA00023136"/>
    </source>
</evidence>
<dbReference type="PROSITE" id="PS50922">
    <property type="entry name" value="TLC"/>
    <property type="match status" value="1"/>
</dbReference>
<evidence type="ECO:0000256" key="4">
    <source>
        <dbReference type="ARBA" id="ARBA00022989"/>
    </source>
</evidence>
<evidence type="ECO:0000256" key="1">
    <source>
        <dbReference type="ARBA" id="ARBA00004141"/>
    </source>
</evidence>
<protein>
    <submittedName>
        <fullName evidence="9">LAG2</fullName>
    </submittedName>
</protein>
<sequence length="296" mass="36135">MKKEFFKKNNFIIQQILFMFFASKYTFVHDIFKYNFIFYQIRNILLVFCRESMVFNLENLMFFISSDIHNLLLLYKYKINVFDNKSFEINFRKIFDTNGRNMVLDSYYFAFTFYFYQTHVLLLAKKQNKNDLIIHHFFTMLLLVLSYFTGYFLYGIVIMTLHDLSDPFLETARIFYKLHKTNKNIKKEETKEQATSKNNLNFFLCVIFKKLMDFKREYLVNIEFSITKFCFCLWLFIFGVTRLMYFPYLIHLILTRHSLLHSCKSMKSIILLLLCLLCMHIFWIIKALYVFIMKIE</sequence>
<dbReference type="EMBL" id="MNPJ01000001">
    <property type="protein sequence ID" value="OQS55815.1"/>
    <property type="molecule type" value="Genomic_DNA"/>
</dbReference>
<keyword evidence="5 6" id="KW-0472">Membrane</keyword>
<dbReference type="AlphaFoldDB" id="A0A1W0E980"/>
<dbReference type="Proteomes" id="UP000192758">
    <property type="component" value="Unassembled WGS sequence"/>
</dbReference>
<dbReference type="InterPro" id="IPR016439">
    <property type="entry name" value="Lag1/Lac1-like"/>
</dbReference>
<evidence type="ECO:0000313" key="10">
    <source>
        <dbReference type="Proteomes" id="UP000192758"/>
    </source>
</evidence>
<dbReference type="STRING" id="646526.A0A1W0E980"/>
<keyword evidence="4 7" id="KW-1133">Transmembrane helix</keyword>
<dbReference type="VEuPathDB" id="MicrosporidiaDB:EHP00_357"/>
<feature type="transmembrane region" description="Helical" evidence="7">
    <location>
        <begin position="269"/>
        <end position="292"/>
    </location>
</feature>
<dbReference type="OrthoDB" id="537032at2759"/>